<feature type="domain" description="Methyltransferase" evidence="4">
    <location>
        <begin position="49"/>
        <end position="144"/>
    </location>
</feature>
<accession>A0A165WPK6</accession>
<dbReference type="InterPro" id="IPR041698">
    <property type="entry name" value="Methyltransf_25"/>
</dbReference>
<dbReference type="PANTHER" id="PTHR42912">
    <property type="entry name" value="METHYLTRANSFERASE"/>
    <property type="match status" value="1"/>
</dbReference>
<name>A0A165WPK6_9BACI</name>
<gene>
    <name evidence="5" type="ORF">AZI98_15460</name>
</gene>
<evidence type="ECO:0000313" key="5">
    <source>
        <dbReference type="EMBL" id="KZN95173.1"/>
    </source>
</evidence>
<dbReference type="GO" id="GO:0008168">
    <property type="term" value="F:methyltransferase activity"/>
    <property type="evidence" value="ECO:0007669"/>
    <property type="project" value="UniProtKB-KW"/>
</dbReference>
<dbReference type="GO" id="GO:0032259">
    <property type="term" value="P:methylation"/>
    <property type="evidence" value="ECO:0007669"/>
    <property type="project" value="UniProtKB-KW"/>
</dbReference>
<dbReference type="SUPFAM" id="SSF53335">
    <property type="entry name" value="S-adenosyl-L-methionine-dependent methyltransferases"/>
    <property type="match status" value="1"/>
</dbReference>
<dbReference type="STRING" id="33936.AZI98_15460"/>
<evidence type="ECO:0000256" key="1">
    <source>
        <dbReference type="ARBA" id="ARBA00022603"/>
    </source>
</evidence>
<dbReference type="OrthoDB" id="9760689at2"/>
<dbReference type="InterPro" id="IPR050508">
    <property type="entry name" value="Methyltransf_Superfamily"/>
</dbReference>
<keyword evidence="6" id="KW-1185">Reference proteome</keyword>
<evidence type="ECO:0000259" key="4">
    <source>
        <dbReference type="Pfam" id="PF13649"/>
    </source>
</evidence>
<organism evidence="5 6">
    <name type="scientific">Aeribacillus pallidus</name>
    <dbReference type="NCBI Taxonomy" id="33936"/>
    <lineage>
        <taxon>Bacteria</taxon>
        <taxon>Bacillati</taxon>
        <taxon>Bacillota</taxon>
        <taxon>Bacilli</taxon>
        <taxon>Bacillales</taxon>
        <taxon>Bacillaceae</taxon>
        <taxon>Aeribacillus</taxon>
    </lineage>
</organism>
<keyword evidence="3" id="KW-0949">S-adenosyl-L-methionine</keyword>
<dbReference type="InterPro" id="IPR023576">
    <property type="entry name" value="UbiE/COQ5_MeTrFase_CS"/>
</dbReference>
<keyword evidence="2" id="KW-0808">Transferase</keyword>
<protein>
    <recommendedName>
        <fullName evidence="4">Methyltransferase domain-containing protein</fullName>
    </recommendedName>
</protein>
<evidence type="ECO:0000256" key="3">
    <source>
        <dbReference type="ARBA" id="ARBA00022691"/>
    </source>
</evidence>
<dbReference type="CDD" id="cd02440">
    <property type="entry name" value="AdoMet_MTases"/>
    <property type="match status" value="1"/>
</dbReference>
<dbReference type="Gene3D" id="3.40.50.150">
    <property type="entry name" value="Vaccinia Virus protein VP39"/>
    <property type="match status" value="1"/>
</dbReference>
<dbReference type="AlphaFoldDB" id="A0A165WPK6"/>
<dbReference type="Proteomes" id="UP000076476">
    <property type="component" value="Unassembled WGS sequence"/>
</dbReference>
<proteinExistence type="predicted"/>
<reference evidence="5 6" key="1">
    <citation type="submission" date="2016-04" db="EMBL/GenBank/DDBJ databases">
        <title>Draft genome sequence of Aeribacillus pallidus 8m3 from petroleum reservoir.</title>
        <authorList>
            <person name="Poltaraus A.B."/>
            <person name="Nazina T.N."/>
            <person name="Tourova T.P."/>
            <person name="Malakho S.M."/>
            <person name="Korshunova A.V."/>
            <person name="Sokolova D.S."/>
        </authorList>
    </citation>
    <scope>NUCLEOTIDE SEQUENCE [LARGE SCALE GENOMIC DNA]</scope>
    <source>
        <strain evidence="5 6">8m3</strain>
    </source>
</reference>
<evidence type="ECO:0000313" key="6">
    <source>
        <dbReference type="Proteomes" id="UP000076476"/>
    </source>
</evidence>
<sequence length="232" mass="26473">MNNDKSFKRALRFEWLTSFYDFIIKWTTRENTFKTALIEQALLRPNHEILDIGCGTGTLLLQISKLYPQTTLYGLDADPSIIEIARQKNDSTNNITFIQGFSTALPFDSDTFDRILSTLFFHHLDSTEKEATFHEIFRVLKPGGEVHIADYGPPSNLFMRAAFLPIQLLDGFESTNGNIQGQIERYMKGAGFEKIHKHKSFDTLFGTISLYSATKPINLKIINSTFAVKNYE</sequence>
<dbReference type="PROSITE" id="PS01184">
    <property type="entry name" value="UBIE_2"/>
    <property type="match status" value="1"/>
</dbReference>
<dbReference type="Pfam" id="PF13649">
    <property type="entry name" value="Methyltransf_25"/>
    <property type="match status" value="1"/>
</dbReference>
<dbReference type="InterPro" id="IPR029063">
    <property type="entry name" value="SAM-dependent_MTases_sf"/>
</dbReference>
<evidence type="ECO:0000256" key="2">
    <source>
        <dbReference type="ARBA" id="ARBA00022679"/>
    </source>
</evidence>
<dbReference type="RefSeq" id="WP_063389159.1">
    <property type="nucleotide sequence ID" value="NZ_LWBR01000064.1"/>
</dbReference>
<dbReference type="EMBL" id="LWBR01000064">
    <property type="protein sequence ID" value="KZN95173.1"/>
    <property type="molecule type" value="Genomic_DNA"/>
</dbReference>
<comment type="caution">
    <text evidence="5">The sequence shown here is derived from an EMBL/GenBank/DDBJ whole genome shotgun (WGS) entry which is preliminary data.</text>
</comment>
<keyword evidence="1" id="KW-0489">Methyltransferase</keyword>